<feature type="region of interest" description="Disordered" evidence="1">
    <location>
        <begin position="126"/>
        <end position="169"/>
    </location>
</feature>
<gene>
    <name evidence="3" type="ORF">N7492_005454</name>
</gene>
<accession>A0A9W9ICH9</accession>
<protein>
    <recommendedName>
        <fullName evidence="5">Siderophore biosynthesis enzyme</fullName>
    </recommendedName>
</protein>
<dbReference type="Proteomes" id="UP001146351">
    <property type="component" value="Unassembled WGS sequence"/>
</dbReference>
<evidence type="ECO:0000313" key="3">
    <source>
        <dbReference type="EMBL" id="KAJ5172861.1"/>
    </source>
</evidence>
<dbReference type="OrthoDB" id="3942074at2759"/>
<proteinExistence type="predicted"/>
<keyword evidence="4" id="KW-1185">Reference proteome</keyword>
<sequence length="192" mass="18969">MIPSTLSVAASLVVLARTVLGECGSHSFTHCEDNIVHWFDPNTGEVCDPLDCGGGRAPPRKDQPGCPLYTGTKVRTTSYLSCWTPSVSASSTSATGSSDAGVVYTTSVETKTGSTVAVTVTSTSTMASSTHGASGSSASPSTTSPPARSAANSTQSSSSAASSSTSTPNAADSFAGSMMAVAGAAIGAMALV</sequence>
<evidence type="ECO:0000313" key="4">
    <source>
        <dbReference type="Proteomes" id="UP001146351"/>
    </source>
</evidence>
<evidence type="ECO:0000256" key="1">
    <source>
        <dbReference type="SAM" id="MobiDB-lite"/>
    </source>
</evidence>
<feature type="chain" id="PRO_5040759595" description="Siderophore biosynthesis enzyme" evidence="2">
    <location>
        <begin position="22"/>
        <end position="192"/>
    </location>
</feature>
<dbReference type="AlphaFoldDB" id="A0A9W9ICH9"/>
<dbReference type="EMBL" id="JAPQKO010000003">
    <property type="protein sequence ID" value="KAJ5172861.1"/>
    <property type="molecule type" value="Genomic_DNA"/>
</dbReference>
<feature type="signal peptide" evidence="2">
    <location>
        <begin position="1"/>
        <end position="21"/>
    </location>
</feature>
<organism evidence="3 4">
    <name type="scientific">Penicillium capsulatum</name>
    <dbReference type="NCBI Taxonomy" id="69766"/>
    <lineage>
        <taxon>Eukaryota</taxon>
        <taxon>Fungi</taxon>
        <taxon>Dikarya</taxon>
        <taxon>Ascomycota</taxon>
        <taxon>Pezizomycotina</taxon>
        <taxon>Eurotiomycetes</taxon>
        <taxon>Eurotiomycetidae</taxon>
        <taxon>Eurotiales</taxon>
        <taxon>Aspergillaceae</taxon>
        <taxon>Penicillium</taxon>
    </lineage>
</organism>
<name>A0A9W9ICH9_9EURO</name>
<reference evidence="3" key="1">
    <citation type="submission" date="2022-11" db="EMBL/GenBank/DDBJ databases">
        <authorList>
            <person name="Petersen C."/>
        </authorList>
    </citation>
    <scope>NUCLEOTIDE SEQUENCE</scope>
    <source>
        <strain evidence="3">IBT 21917</strain>
    </source>
</reference>
<evidence type="ECO:0000256" key="2">
    <source>
        <dbReference type="SAM" id="SignalP"/>
    </source>
</evidence>
<reference evidence="3" key="2">
    <citation type="journal article" date="2023" name="IMA Fungus">
        <title>Comparative genomic study of the Penicillium genus elucidates a diverse pangenome and 15 lateral gene transfer events.</title>
        <authorList>
            <person name="Petersen C."/>
            <person name="Sorensen T."/>
            <person name="Nielsen M.R."/>
            <person name="Sondergaard T.E."/>
            <person name="Sorensen J.L."/>
            <person name="Fitzpatrick D.A."/>
            <person name="Frisvad J.C."/>
            <person name="Nielsen K.L."/>
        </authorList>
    </citation>
    <scope>NUCLEOTIDE SEQUENCE</scope>
    <source>
        <strain evidence="3">IBT 21917</strain>
    </source>
</reference>
<evidence type="ECO:0008006" key="5">
    <source>
        <dbReference type="Google" id="ProtNLM"/>
    </source>
</evidence>
<comment type="caution">
    <text evidence="3">The sequence shown here is derived from an EMBL/GenBank/DDBJ whole genome shotgun (WGS) entry which is preliminary data.</text>
</comment>
<keyword evidence="2" id="KW-0732">Signal</keyword>